<sequence length="447" mass="49580">MFVQHLNAVFTSRLGGRGKLNIYFDLRDLRGNQQIDELLGAVNRSALFLAIASPAYAQRDWTQRELAAFVKNAADTRRLFAVDYLPLDSGVTLPEPLQGHKRLKFWEQGGFSRNAMPLSPYGDVFRNRVHDLAEQIKQQLLAINVAEGTRPAIREIAEAVSGSAARRAKGIVYLAQTTDDLEEERMQVQRYLEQFGFLTLPGGELPGGGDAFRAAIGHDVAQSDLYVHLLGPRAGRYPSDVPEGYGAAQLEAAKAAGRNIVLWRHPELDLEKVADTRQCALLTDARVIACGLESFKAEVRRRLETHPQEKVRDSKQASLVFINAAESDYDVARIVQQEFSKRSMPTILPLYAGTAEQLQQDLTENIKDCDVLVILYGTAPAAWVRSQIRLFSKLRSGSHATIVAIFVGPPEGKNADVGMTMPDLRWISFPPDWSMDPVKSLIAELEG</sequence>
<proteinExistence type="predicted"/>
<dbReference type="SUPFAM" id="SSF52200">
    <property type="entry name" value="Toll/Interleukin receptor TIR domain"/>
    <property type="match status" value="1"/>
</dbReference>
<gene>
    <name evidence="1" type="ORF">LPC04_10335</name>
</gene>
<dbReference type="Proteomes" id="UP001139353">
    <property type="component" value="Unassembled WGS sequence"/>
</dbReference>
<dbReference type="RefSeq" id="WP_275682133.1">
    <property type="nucleotide sequence ID" value="NZ_JAJLJH010000002.1"/>
</dbReference>
<organism evidence="1 2">
    <name type="scientific">Scleromatobacter humisilvae</name>
    <dbReference type="NCBI Taxonomy" id="2897159"/>
    <lineage>
        <taxon>Bacteria</taxon>
        <taxon>Pseudomonadati</taxon>
        <taxon>Pseudomonadota</taxon>
        <taxon>Betaproteobacteria</taxon>
        <taxon>Burkholderiales</taxon>
        <taxon>Sphaerotilaceae</taxon>
        <taxon>Scleromatobacter</taxon>
    </lineage>
</organism>
<evidence type="ECO:0000313" key="1">
    <source>
        <dbReference type="EMBL" id="MCK9686103.1"/>
    </source>
</evidence>
<reference evidence="1" key="1">
    <citation type="submission" date="2021-11" db="EMBL/GenBank/DDBJ databases">
        <title>BS-T2-15 a new species belonging to the Comamonadaceae family isolated from the soil of a French oak forest.</title>
        <authorList>
            <person name="Mieszkin S."/>
            <person name="Alain K."/>
        </authorList>
    </citation>
    <scope>NUCLEOTIDE SEQUENCE</scope>
    <source>
        <strain evidence="1">BS-T2-15</strain>
    </source>
</reference>
<name>A0A9X2BYY7_9BURK</name>
<accession>A0A9X2BYY7</accession>
<keyword evidence="1" id="KW-0675">Receptor</keyword>
<keyword evidence="2" id="KW-1185">Reference proteome</keyword>
<protein>
    <submittedName>
        <fullName evidence="1">Toll/interleukin-1 receptor domain-containing protein</fullName>
    </submittedName>
</protein>
<dbReference type="EMBL" id="JAJLJH010000002">
    <property type="protein sequence ID" value="MCK9686103.1"/>
    <property type="molecule type" value="Genomic_DNA"/>
</dbReference>
<dbReference type="InterPro" id="IPR035897">
    <property type="entry name" value="Toll_tir_struct_dom_sf"/>
</dbReference>
<dbReference type="Gene3D" id="3.40.50.10140">
    <property type="entry name" value="Toll/interleukin-1 receptor homology (TIR) domain"/>
    <property type="match status" value="1"/>
</dbReference>
<evidence type="ECO:0000313" key="2">
    <source>
        <dbReference type="Proteomes" id="UP001139353"/>
    </source>
</evidence>
<comment type="caution">
    <text evidence="1">The sequence shown here is derived from an EMBL/GenBank/DDBJ whole genome shotgun (WGS) entry which is preliminary data.</text>
</comment>
<dbReference type="AlphaFoldDB" id="A0A9X2BYY7"/>